<dbReference type="Pfam" id="PF01588">
    <property type="entry name" value="tRNA_bind"/>
    <property type="match status" value="1"/>
</dbReference>
<dbReference type="OrthoDB" id="19141at2759"/>
<feature type="region of interest" description="Disordered" evidence="4">
    <location>
        <begin position="99"/>
        <end position="127"/>
    </location>
</feature>
<evidence type="ECO:0000259" key="5">
    <source>
        <dbReference type="PROSITE" id="PS50886"/>
    </source>
</evidence>
<comment type="caution">
    <text evidence="6">The sequence shown here is derived from an EMBL/GenBank/DDBJ whole genome shotgun (WGS) entry which is preliminary data.</text>
</comment>
<evidence type="ECO:0000256" key="1">
    <source>
        <dbReference type="ARBA" id="ARBA00022555"/>
    </source>
</evidence>
<dbReference type="FunFam" id="2.40.50.140:FF:000225">
    <property type="entry name" value="tyrosine--tRNA ligase, cytoplasmic"/>
    <property type="match status" value="1"/>
</dbReference>
<dbReference type="AlphaFoldDB" id="A0A7J6WJY0"/>
<dbReference type="PANTHER" id="PTHR11586:SF47">
    <property type="entry name" value="NUCLEIC ACID-BINDING, OB-FOLD-LIKE PROTEIN"/>
    <property type="match status" value="1"/>
</dbReference>
<feature type="domain" description="TRNA-binding" evidence="5">
    <location>
        <begin position="127"/>
        <end position="230"/>
    </location>
</feature>
<feature type="compositionally biased region" description="Low complexity" evidence="4">
    <location>
        <begin position="100"/>
        <end position="122"/>
    </location>
</feature>
<dbReference type="Gene3D" id="2.40.50.140">
    <property type="entry name" value="Nucleic acid-binding proteins"/>
    <property type="match status" value="1"/>
</dbReference>
<dbReference type="CDD" id="cd02799">
    <property type="entry name" value="tRNA_bind_EMAP-II_like"/>
    <property type="match status" value="1"/>
</dbReference>
<dbReference type="GO" id="GO:0000049">
    <property type="term" value="F:tRNA binding"/>
    <property type="evidence" value="ECO:0007669"/>
    <property type="project" value="UniProtKB-UniRule"/>
</dbReference>
<feature type="non-terminal residue" evidence="6">
    <location>
        <position position="1"/>
    </location>
</feature>
<dbReference type="InterPro" id="IPR002547">
    <property type="entry name" value="tRNA-bd_dom"/>
</dbReference>
<dbReference type="PANTHER" id="PTHR11586">
    <property type="entry name" value="TRNA-AMINOACYLATION COFACTOR ARC1 FAMILY MEMBER"/>
    <property type="match status" value="1"/>
</dbReference>
<dbReference type="Proteomes" id="UP000554482">
    <property type="component" value="Unassembled WGS sequence"/>
</dbReference>
<accession>A0A7J6WJY0</accession>
<organism evidence="6 7">
    <name type="scientific">Thalictrum thalictroides</name>
    <name type="common">Rue-anemone</name>
    <name type="synonym">Anemone thalictroides</name>
    <dbReference type="NCBI Taxonomy" id="46969"/>
    <lineage>
        <taxon>Eukaryota</taxon>
        <taxon>Viridiplantae</taxon>
        <taxon>Streptophyta</taxon>
        <taxon>Embryophyta</taxon>
        <taxon>Tracheophyta</taxon>
        <taxon>Spermatophyta</taxon>
        <taxon>Magnoliopsida</taxon>
        <taxon>Ranunculales</taxon>
        <taxon>Ranunculaceae</taxon>
        <taxon>Thalictroideae</taxon>
        <taxon>Thalictrum</taxon>
    </lineage>
</organism>
<dbReference type="InterPro" id="IPR051270">
    <property type="entry name" value="Tyrosine-tRNA_ligase_regulator"/>
</dbReference>
<evidence type="ECO:0000313" key="7">
    <source>
        <dbReference type="Proteomes" id="UP000554482"/>
    </source>
</evidence>
<keyword evidence="1 3" id="KW-0820">tRNA-binding</keyword>
<name>A0A7J6WJY0_THATH</name>
<evidence type="ECO:0000256" key="4">
    <source>
        <dbReference type="SAM" id="MobiDB-lite"/>
    </source>
</evidence>
<dbReference type="InterPro" id="IPR012340">
    <property type="entry name" value="NA-bd_OB-fold"/>
</dbReference>
<keyword evidence="7" id="KW-1185">Reference proteome</keyword>
<protein>
    <submittedName>
        <fullName evidence="6">Aminoacyl tRNA synthase complex-interacting multifunctional protein</fullName>
    </submittedName>
</protein>
<dbReference type="PROSITE" id="PS50886">
    <property type="entry name" value="TRBD"/>
    <property type="match status" value="1"/>
</dbReference>
<dbReference type="EMBL" id="JABWDY010014357">
    <property type="protein sequence ID" value="KAF5197684.1"/>
    <property type="molecule type" value="Genomic_DNA"/>
</dbReference>
<dbReference type="SUPFAM" id="SSF50249">
    <property type="entry name" value="Nucleic acid-binding proteins"/>
    <property type="match status" value="1"/>
</dbReference>
<evidence type="ECO:0000313" key="6">
    <source>
        <dbReference type="EMBL" id="KAF5197684.1"/>
    </source>
</evidence>
<gene>
    <name evidence="6" type="ORF">FRX31_012729</name>
</gene>
<reference evidence="6 7" key="1">
    <citation type="submission" date="2020-06" db="EMBL/GenBank/DDBJ databases">
        <title>Transcriptomic and genomic resources for Thalictrum thalictroides and T. hernandezii: Facilitating candidate gene discovery in an emerging model plant lineage.</title>
        <authorList>
            <person name="Arias T."/>
            <person name="Riano-Pachon D.M."/>
            <person name="Di Stilio V.S."/>
        </authorList>
    </citation>
    <scope>NUCLEOTIDE SEQUENCE [LARGE SCALE GENOMIC DNA]</scope>
    <source>
        <strain evidence="7">cv. WT478/WT964</strain>
        <tissue evidence="6">Leaves</tissue>
    </source>
</reference>
<evidence type="ECO:0000256" key="3">
    <source>
        <dbReference type="PROSITE-ProRule" id="PRU00209"/>
    </source>
</evidence>
<evidence type="ECO:0000256" key="2">
    <source>
        <dbReference type="ARBA" id="ARBA00022884"/>
    </source>
</evidence>
<sequence>IQKRIQPNLLLNCTLVLSMAISSVTLRGATFMLSRSTTLCPLHSAANFSSGKQTGMSVAATPSINIHYLGTVSRRVPLSFPSTNRRFFCMSSEAEAPVADNVTSSVSNTDSTPASPSTPSNDPLKDAAGTLDIRVGRIIKAWRHPEADTLYVEEVDLGEPEPRTICSGLVKYIPLDTLQDLNVVVLANLKPRNMRGVKSNGMLLAASDASHENVELLSPPEGSIIGERIWFGLEEDKENQVSAASPNQIQKKKIWELVQPHLKTDSSCVAALGSHLMRTSAGLVVSKTLQNATIA</sequence>
<keyword evidence="2 3" id="KW-0694">RNA-binding</keyword>
<proteinExistence type="predicted"/>